<protein>
    <submittedName>
        <fullName evidence="2">Uncharacterized protein</fullName>
    </submittedName>
</protein>
<dbReference type="Proteomes" id="UP000324897">
    <property type="component" value="Chromosome 7"/>
</dbReference>
<name>A0A5J9U5K0_9POAL</name>
<gene>
    <name evidence="2" type="ORF">EJB05_35115</name>
</gene>
<dbReference type="EMBL" id="RWGY01000029">
    <property type="protein sequence ID" value="TVU18992.1"/>
    <property type="molecule type" value="Genomic_DNA"/>
</dbReference>
<reference evidence="2 3" key="1">
    <citation type="journal article" date="2019" name="Sci. Rep.">
        <title>A high-quality genome of Eragrostis curvula grass provides insights into Poaceae evolution and supports new strategies to enhance forage quality.</title>
        <authorList>
            <person name="Carballo J."/>
            <person name="Santos B.A.C.M."/>
            <person name="Zappacosta D."/>
            <person name="Garbus I."/>
            <person name="Selva J.P."/>
            <person name="Gallo C.A."/>
            <person name="Diaz A."/>
            <person name="Albertini E."/>
            <person name="Caccamo M."/>
            <person name="Echenique V."/>
        </authorList>
    </citation>
    <scope>NUCLEOTIDE SEQUENCE [LARGE SCALE GENOMIC DNA]</scope>
    <source>
        <strain evidence="3">cv. Victoria</strain>
        <tissue evidence="2">Leaf</tissue>
    </source>
</reference>
<organism evidence="2 3">
    <name type="scientific">Eragrostis curvula</name>
    <name type="common">weeping love grass</name>
    <dbReference type="NCBI Taxonomy" id="38414"/>
    <lineage>
        <taxon>Eukaryota</taxon>
        <taxon>Viridiplantae</taxon>
        <taxon>Streptophyta</taxon>
        <taxon>Embryophyta</taxon>
        <taxon>Tracheophyta</taxon>
        <taxon>Spermatophyta</taxon>
        <taxon>Magnoliopsida</taxon>
        <taxon>Liliopsida</taxon>
        <taxon>Poales</taxon>
        <taxon>Poaceae</taxon>
        <taxon>PACMAD clade</taxon>
        <taxon>Chloridoideae</taxon>
        <taxon>Eragrostideae</taxon>
        <taxon>Eragrostidinae</taxon>
        <taxon>Eragrostis</taxon>
    </lineage>
</organism>
<evidence type="ECO:0000256" key="1">
    <source>
        <dbReference type="SAM" id="MobiDB-lite"/>
    </source>
</evidence>
<keyword evidence="3" id="KW-1185">Reference proteome</keyword>
<dbReference type="AlphaFoldDB" id="A0A5J9U5K0"/>
<proteinExistence type="predicted"/>
<dbReference type="Gramene" id="TVU18992">
    <property type="protein sequence ID" value="TVU18992"/>
    <property type="gene ID" value="EJB05_35115"/>
</dbReference>
<accession>A0A5J9U5K0</accession>
<sequence>MPEHVVAATPEYAKSRTRDAPPAPRRHQRRSNSRSACQQRKKIFSVARSRSLRTAPVQSPHSRSRRRPSSHLSPLAAPAQRRGGLLLFHPTLPTGGGRLGASHWLPFSPPTRRHDLRFLKDGGRNTAQAPSFGE</sequence>
<evidence type="ECO:0000313" key="3">
    <source>
        <dbReference type="Proteomes" id="UP000324897"/>
    </source>
</evidence>
<feature type="non-terminal residue" evidence="2">
    <location>
        <position position="1"/>
    </location>
</feature>
<feature type="region of interest" description="Disordered" evidence="1">
    <location>
        <begin position="1"/>
        <end position="78"/>
    </location>
</feature>
<evidence type="ECO:0000313" key="2">
    <source>
        <dbReference type="EMBL" id="TVU18992.1"/>
    </source>
</evidence>
<comment type="caution">
    <text evidence="2">The sequence shown here is derived from an EMBL/GenBank/DDBJ whole genome shotgun (WGS) entry which is preliminary data.</text>
</comment>
<feature type="non-terminal residue" evidence="2">
    <location>
        <position position="134"/>
    </location>
</feature>